<dbReference type="InterPro" id="IPR009057">
    <property type="entry name" value="Homeodomain-like_sf"/>
</dbReference>
<dbReference type="RefSeq" id="WP_114374464.1">
    <property type="nucleotide sequence ID" value="NZ_CP031092.1"/>
</dbReference>
<dbReference type="PROSITE" id="PS01124">
    <property type="entry name" value="HTH_ARAC_FAMILY_2"/>
    <property type="match status" value="1"/>
</dbReference>
<keyword evidence="2" id="KW-0238">DNA-binding</keyword>
<dbReference type="Pfam" id="PF12833">
    <property type="entry name" value="HTH_18"/>
    <property type="match status" value="1"/>
</dbReference>
<dbReference type="GO" id="GO:0043565">
    <property type="term" value="F:sequence-specific DNA binding"/>
    <property type="evidence" value="ECO:0007669"/>
    <property type="project" value="InterPro"/>
</dbReference>
<accession>A0A345C1E0</accession>
<dbReference type="InterPro" id="IPR046532">
    <property type="entry name" value="DUF6597"/>
</dbReference>
<evidence type="ECO:0000256" key="2">
    <source>
        <dbReference type="ARBA" id="ARBA00023125"/>
    </source>
</evidence>
<dbReference type="KEGG" id="rue:DT065_14110"/>
<evidence type="ECO:0000256" key="1">
    <source>
        <dbReference type="ARBA" id="ARBA00023015"/>
    </source>
</evidence>
<dbReference type="Pfam" id="PF20240">
    <property type="entry name" value="DUF6597"/>
    <property type="match status" value="1"/>
</dbReference>
<evidence type="ECO:0000259" key="4">
    <source>
        <dbReference type="PROSITE" id="PS01124"/>
    </source>
</evidence>
<dbReference type="Gene3D" id="1.10.10.60">
    <property type="entry name" value="Homeodomain-like"/>
    <property type="match status" value="1"/>
</dbReference>
<dbReference type="AlphaFoldDB" id="A0A345C1E0"/>
<dbReference type="OrthoDB" id="247151at2"/>
<reference evidence="5 6" key="1">
    <citation type="journal article" date="2018" name="J. Microbiol.">
        <title>Salicibibacter kimchii gen. nov., sp. nov., a moderately halophilic and alkalitolerant bacterium in the family Bacillaceae, isolated from kimchi.</title>
        <authorList>
            <person name="Jang J.Y."/>
            <person name="Oh Y.J."/>
            <person name="Lim S.K."/>
            <person name="Park H.K."/>
            <person name="Lee C."/>
            <person name="Kim J.Y."/>
            <person name="Lee M.A."/>
            <person name="Choi H.J."/>
        </authorList>
    </citation>
    <scope>NUCLEOTIDE SEQUENCE [LARGE SCALE GENOMIC DNA]</scope>
    <source>
        <strain evidence="5 6">NKC1-1</strain>
    </source>
</reference>
<organism evidence="5 6">
    <name type="scientific">Salicibibacter kimchii</name>
    <dbReference type="NCBI Taxonomy" id="2099786"/>
    <lineage>
        <taxon>Bacteria</taxon>
        <taxon>Bacillati</taxon>
        <taxon>Bacillota</taxon>
        <taxon>Bacilli</taxon>
        <taxon>Bacillales</taxon>
        <taxon>Bacillaceae</taxon>
        <taxon>Salicibibacter</taxon>
    </lineage>
</organism>
<evidence type="ECO:0000313" key="6">
    <source>
        <dbReference type="Proteomes" id="UP000252100"/>
    </source>
</evidence>
<dbReference type="InterPro" id="IPR018060">
    <property type="entry name" value="HTH_AraC"/>
</dbReference>
<dbReference type="EMBL" id="CP031092">
    <property type="protein sequence ID" value="AXF57021.1"/>
    <property type="molecule type" value="Genomic_DNA"/>
</dbReference>
<dbReference type="SUPFAM" id="SSF46689">
    <property type="entry name" value="Homeodomain-like"/>
    <property type="match status" value="1"/>
</dbReference>
<dbReference type="Proteomes" id="UP000252100">
    <property type="component" value="Chromosome"/>
</dbReference>
<dbReference type="GO" id="GO:0003700">
    <property type="term" value="F:DNA-binding transcription factor activity"/>
    <property type="evidence" value="ECO:0007669"/>
    <property type="project" value="InterPro"/>
</dbReference>
<keyword evidence="3" id="KW-0804">Transcription</keyword>
<dbReference type="PANTHER" id="PTHR43280:SF2">
    <property type="entry name" value="HTH-TYPE TRANSCRIPTIONAL REGULATOR EXSA"/>
    <property type="match status" value="1"/>
</dbReference>
<proteinExistence type="predicted"/>
<feature type="domain" description="HTH araC/xylS-type" evidence="4">
    <location>
        <begin position="164"/>
        <end position="264"/>
    </location>
</feature>
<evidence type="ECO:0000313" key="5">
    <source>
        <dbReference type="EMBL" id="AXF57021.1"/>
    </source>
</evidence>
<keyword evidence="6" id="KW-1185">Reference proteome</keyword>
<gene>
    <name evidence="5" type="ORF">DT065_14110</name>
</gene>
<protein>
    <submittedName>
        <fullName evidence="5">AraC family transcriptional regulator</fullName>
    </submittedName>
</protein>
<dbReference type="SMART" id="SM00342">
    <property type="entry name" value="HTH_ARAC"/>
    <property type="match status" value="1"/>
</dbReference>
<keyword evidence="1" id="KW-0805">Transcription regulation</keyword>
<sequence length="268" mass="31436">MNEFQVSNGIFFPPFQPNLEIDTDYYIEHRTNSYLHQTSLLFYQFQSKEKEQIPVIPDGCVDILFCCQSENSYATIYGSVYHEQPITIRKNCEYFGVRIPPAYTIEGLKPSMKEIFNRNYPLAETVPLMTFIEELFVKEHDFQGKVKLFMDYFGPIIKPNYTSKSLIGHGLNHIYTKYGQTSIQELAEETGYSTRYLRKKFNDNIGISPKLLSDIIRFQFALRLLKNKYAIEDVIFESGYYDQPHIIKEFKKFGSITPQQFINTFNCK</sequence>
<dbReference type="PANTHER" id="PTHR43280">
    <property type="entry name" value="ARAC-FAMILY TRANSCRIPTIONAL REGULATOR"/>
    <property type="match status" value="1"/>
</dbReference>
<evidence type="ECO:0000256" key="3">
    <source>
        <dbReference type="ARBA" id="ARBA00023163"/>
    </source>
</evidence>
<name>A0A345C1E0_9BACI</name>